<dbReference type="GeneID" id="110200188"/>
<evidence type="ECO:0000313" key="25">
    <source>
        <dbReference type="RefSeq" id="XP_020831038.1"/>
    </source>
</evidence>
<dbReference type="FunFam" id="1.25.40.820:FF:000001">
    <property type="entry name" value="RNA polymerase II subunit B1 CTD phosphatase Rpap2"/>
    <property type="match status" value="1"/>
</dbReference>
<organism evidence="24 25">
    <name type="scientific">Phascolarctos cinereus</name>
    <name type="common">Koala</name>
    <dbReference type="NCBI Taxonomy" id="38626"/>
    <lineage>
        <taxon>Eukaryota</taxon>
        <taxon>Metazoa</taxon>
        <taxon>Chordata</taxon>
        <taxon>Craniata</taxon>
        <taxon>Vertebrata</taxon>
        <taxon>Euteleostomi</taxon>
        <taxon>Mammalia</taxon>
        <taxon>Metatheria</taxon>
        <taxon>Diprotodontia</taxon>
        <taxon>Phascolarctidae</taxon>
        <taxon>Phascolarctos</taxon>
    </lineage>
</organism>
<evidence type="ECO:0000313" key="24">
    <source>
        <dbReference type="Proteomes" id="UP000515140"/>
    </source>
</evidence>
<dbReference type="PANTHER" id="PTHR14732:SF0">
    <property type="entry name" value="RNA POLYMERASE II SUBUNIT B1 CTD PHOSPHATASE RPAP2-RELATED"/>
    <property type="match status" value="1"/>
</dbReference>
<dbReference type="GO" id="GO:0008420">
    <property type="term" value="F:RNA polymerase II CTD heptapeptide repeat phosphatase activity"/>
    <property type="evidence" value="ECO:0007669"/>
    <property type="project" value="UniProtKB-UniRule"/>
</dbReference>
<dbReference type="RefSeq" id="XP_020831038.1">
    <property type="nucleotide sequence ID" value="XM_020975379.1"/>
</dbReference>
<keyword evidence="10 21" id="KW-0904">Protein phosphatase</keyword>
<evidence type="ECO:0000256" key="7">
    <source>
        <dbReference type="ARBA" id="ARBA00022771"/>
    </source>
</evidence>
<comment type="subunit">
    <text evidence="16">Associates with the RNA polymerase II complex. Interacts with transcribing RNA polymerase II phosphorylated on 'Ser-7' on CTD.</text>
</comment>
<keyword evidence="12" id="KW-0805">Transcription regulation</keyword>
<evidence type="ECO:0000256" key="1">
    <source>
        <dbReference type="ARBA" id="ARBA00004123"/>
    </source>
</evidence>
<evidence type="ECO:0000256" key="11">
    <source>
        <dbReference type="ARBA" id="ARBA00022990"/>
    </source>
</evidence>
<dbReference type="InterPro" id="IPR038534">
    <property type="entry name" value="Rtr1/RPAP2_sf"/>
</dbReference>
<evidence type="ECO:0000256" key="4">
    <source>
        <dbReference type="ARBA" id="ARBA00022490"/>
    </source>
</evidence>
<comment type="catalytic activity">
    <reaction evidence="19 21">
        <text>O-phospho-L-threonyl-[protein] + H2O = L-threonyl-[protein] + phosphate</text>
        <dbReference type="Rhea" id="RHEA:47004"/>
        <dbReference type="Rhea" id="RHEA-COMP:11060"/>
        <dbReference type="Rhea" id="RHEA-COMP:11605"/>
        <dbReference type="ChEBI" id="CHEBI:15377"/>
        <dbReference type="ChEBI" id="CHEBI:30013"/>
        <dbReference type="ChEBI" id="CHEBI:43474"/>
        <dbReference type="ChEBI" id="CHEBI:61977"/>
        <dbReference type="EC" id="3.1.3.16"/>
    </reaction>
</comment>
<keyword evidence="14" id="KW-0804">Transcription</keyword>
<dbReference type="GO" id="GO:0043175">
    <property type="term" value="F:RNA polymerase core enzyme binding"/>
    <property type="evidence" value="ECO:0007669"/>
    <property type="project" value="UniProtKB-UniRule"/>
</dbReference>
<dbReference type="Proteomes" id="UP000515140">
    <property type="component" value="Unplaced"/>
</dbReference>
<dbReference type="AlphaFoldDB" id="A0A6P5JCE3"/>
<keyword evidence="5" id="KW-0597">Phosphoprotein</keyword>
<comment type="catalytic activity">
    <reaction evidence="18 21">
        <text>O-phospho-L-seryl-[protein] + H2O = L-seryl-[protein] + phosphate</text>
        <dbReference type="Rhea" id="RHEA:20629"/>
        <dbReference type="Rhea" id="RHEA-COMP:9863"/>
        <dbReference type="Rhea" id="RHEA-COMP:11604"/>
        <dbReference type="ChEBI" id="CHEBI:15377"/>
        <dbReference type="ChEBI" id="CHEBI:29999"/>
        <dbReference type="ChEBI" id="CHEBI:43474"/>
        <dbReference type="ChEBI" id="CHEBI:83421"/>
        <dbReference type="EC" id="3.1.3.16"/>
    </reaction>
</comment>
<keyword evidence="13" id="KW-0175">Coiled coil</keyword>
<comment type="subcellular location">
    <subcellularLocation>
        <location evidence="2">Cytoplasm</location>
    </subcellularLocation>
    <subcellularLocation>
        <location evidence="1 21">Nucleus</location>
    </subcellularLocation>
</comment>
<dbReference type="PROSITE" id="PS51479">
    <property type="entry name" value="ZF_RTR1"/>
    <property type="match status" value="1"/>
</dbReference>
<dbReference type="InterPro" id="IPR039693">
    <property type="entry name" value="Rtr1/RPAP2"/>
</dbReference>
<dbReference type="CTD" id="79871"/>
<accession>A0A6P5JCE3</accession>
<dbReference type="GO" id="GO:0005737">
    <property type="term" value="C:cytoplasm"/>
    <property type="evidence" value="ECO:0007669"/>
    <property type="project" value="UniProtKB-SubCell"/>
</dbReference>
<sequence length="707" mass="79198">MEDELRPRARGGPRIRSSRAARKGSGGKETSALKSEEASRRKSALEAAIRKKIEYERKALHIVEQLLEADITEAFLVESGKQITSAHYRDVVEERFIIRLCGYPLCHSKLGNVPKQKYRISTKTNKVYDITERKFFCSNFCYRASKYFEAQISKSPLWVREEERPPDFQLLKEGQSGHSGEEVRLRDEAVKTWDIENPERPTSQDESGSSSSHSDSSSEDEQGFVSSLLPGNKPNATLGRQQPYPESIPKKRPSQRASSRHRDKDLPAAGVAAQLSRCALGSPEKADTCALCVQEEHACVSPSFSSEKSKALENSEDGRDSSQITLVGISKQGAERFRRKFAKLNRHALSGSGALQVDPTEAKAGLFEALKGTLVEWKTEETLTFLYGENYVAVPLTASPPTPQAADKEKDEEALVPGLESLISAAGQVSQNTLDQSLPFGGSGTAIHPLPSYESLKRETEVLNLRIREFYRGKYILDEQSPKVETTDKGDPTFPLIDSSSQNQIRRRIVLEKLTKVLPGILGPLQVTLSDIYTELKNLVQTFRLTNKNIIHKPAEWTLIAIVLLSLLSQMIPLQKHSQKNAVYTQFIATLLEELHFKNEDLERLTRIFTANCLPEWRRMCTGKERAKMTREMKAQTTTLVTQRNEEAVCYFWCLVTAKRQTSNKGKVWKRRVSELDSVPGKTSECGTVIEHLLGILPKGKTIGSVF</sequence>
<keyword evidence="4" id="KW-0963">Cytoplasm</keyword>
<evidence type="ECO:0000256" key="6">
    <source>
        <dbReference type="ARBA" id="ARBA00022723"/>
    </source>
</evidence>
<evidence type="ECO:0000256" key="16">
    <source>
        <dbReference type="ARBA" id="ARBA00025886"/>
    </source>
</evidence>
<keyword evidence="8 21" id="KW-0378">Hydrolase</keyword>
<keyword evidence="11" id="KW-0007">Acetylation</keyword>
<dbReference type="PANTHER" id="PTHR14732">
    <property type="entry name" value="RNA POLYMERASE II SUBUNIT B1 CTD PHOSPHATASE RPAP2-RELATED"/>
    <property type="match status" value="1"/>
</dbReference>
<feature type="compositionally biased region" description="Low complexity" evidence="22">
    <location>
        <begin position="204"/>
        <end position="215"/>
    </location>
</feature>
<evidence type="ECO:0000256" key="13">
    <source>
        <dbReference type="ARBA" id="ARBA00023054"/>
    </source>
</evidence>
<dbReference type="EC" id="3.1.3.16" evidence="21"/>
<evidence type="ECO:0000256" key="19">
    <source>
        <dbReference type="ARBA" id="ARBA00048336"/>
    </source>
</evidence>
<evidence type="ECO:0000256" key="5">
    <source>
        <dbReference type="ARBA" id="ARBA00022553"/>
    </source>
</evidence>
<proteinExistence type="inferred from homology"/>
<keyword evidence="24" id="KW-1185">Reference proteome</keyword>
<evidence type="ECO:0000256" key="9">
    <source>
        <dbReference type="ARBA" id="ARBA00022833"/>
    </source>
</evidence>
<evidence type="ECO:0000256" key="22">
    <source>
        <dbReference type="SAM" id="MobiDB-lite"/>
    </source>
</evidence>
<feature type="compositionally biased region" description="Basic residues" evidence="22">
    <location>
        <begin position="250"/>
        <end position="259"/>
    </location>
</feature>
<comment type="function">
    <text evidence="17">Protein phosphatase that displays CTD phosphatase activity and regulates transcription of snRNA genes. Recognizes and binds phosphorylated 'Ser-7' of the C-terminal heptapeptide repeat domain (CTD) of the largest RNA polymerase II subunit POLR2A, and mediates dephosphorylation of 'Ser-5' of the CTD, thereby promoting transcription of snRNA genes. Downstream of EIF2AK3/PERK, dephosphorylates ERN1, a sensor for the endoplasmic reticulum unfolded protein response (UPR), to abort failed ER-stress adaptation and trigger apoptosis.</text>
</comment>
<keyword evidence="9 21" id="KW-0862">Zinc</keyword>
<keyword evidence="7 21" id="KW-0863">Zinc-finger</keyword>
<evidence type="ECO:0000256" key="17">
    <source>
        <dbReference type="ARBA" id="ARBA00045547"/>
    </source>
</evidence>
<feature type="region of interest" description="Disordered" evidence="22">
    <location>
        <begin position="1"/>
        <end position="39"/>
    </location>
</feature>
<feature type="region of interest" description="Disordered" evidence="22">
    <location>
        <begin position="169"/>
        <end position="267"/>
    </location>
</feature>
<feature type="compositionally biased region" description="Basic residues" evidence="22">
    <location>
        <begin position="8"/>
        <end position="22"/>
    </location>
</feature>
<evidence type="ECO:0000256" key="8">
    <source>
        <dbReference type="ARBA" id="ARBA00022801"/>
    </source>
</evidence>
<comment type="similarity">
    <text evidence="3 20 21">Belongs to the RPAP2 family.</text>
</comment>
<dbReference type="KEGG" id="pcw:110200188"/>
<evidence type="ECO:0000259" key="23">
    <source>
        <dbReference type="PROSITE" id="PS51479"/>
    </source>
</evidence>
<evidence type="ECO:0000256" key="10">
    <source>
        <dbReference type="ARBA" id="ARBA00022912"/>
    </source>
</evidence>
<evidence type="ECO:0000256" key="20">
    <source>
        <dbReference type="PROSITE-ProRule" id="PRU00812"/>
    </source>
</evidence>
<dbReference type="FunCoup" id="A0A6P5JCE3">
    <property type="interactions" value="3585"/>
</dbReference>
<feature type="compositionally biased region" description="Basic and acidic residues" evidence="22">
    <location>
        <begin position="179"/>
        <end position="203"/>
    </location>
</feature>
<keyword evidence="6 21" id="KW-0479">Metal-binding</keyword>
<name>A0A6P5JCE3_PHACI</name>
<dbReference type="InParanoid" id="A0A6P5JCE3"/>
<evidence type="ECO:0000256" key="15">
    <source>
        <dbReference type="ARBA" id="ARBA00023242"/>
    </source>
</evidence>
<feature type="domain" description="RTR1-type" evidence="23">
    <location>
        <begin position="78"/>
        <end position="161"/>
    </location>
</feature>
<evidence type="ECO:0000256" key="18">
    <source>
        <dbReference type="ARBA" id="ARBA00047761"/>
    </source>
</evidence>
<dbReference type="GO" id="GO:0008270">
    <property type="term" value="F:zinc ion binding"/>
    <property type="evidence" value="ECO:0007669"/>
    <property type="project" value="UniProtKB-KW"/>
</dbReference>
<dbReference type="Gene3D" id="1.25.40.820">
    <property type="match status" value="1"/>
</dbReference>
<dbReference type="GO" id="GO:0005634">
    <property type="term" value="C:nucleus"/>
    <property type="evidence" value="ECO:0007669"/>
    <property type="project" value="UniProtKB-SubCell"/>
</dbReference>
<keyword evidence="15 21" id="KW-0539">Nucleus</keyword>
<dbReference type="Pfam" id="PF04181">
    <property type="entry name" value="RPAP2_Rtr1"/>
    <property type="match status" value="1"/>
</dbReference>
<evidence type="ECO:0000256" key="3">
    <source>
        <dbReference type="ARBA" id="ARBA00005676"/>
    </source>
</evidence>
<gene>
    <name evidence="25" type="primary">RPAP2</name>
</gene>
<evidence type="ECO:0000256" key="21">
    <source>
        <dbReference type="RuleBase" id="RU367080"/>
    </source>
</evidence>
<evidence type="ECO:0000256" key="2">
    <source>
        <dbReference type="ARBA" id="ARBA00004496"/>
    </source>
</evidence>
<evidence type="ECO:0000256" key="12">
    <source>
        <dbReference type="ARBA" id="ARBA00023015"/>
    </source>
</evidence>
<reference evidence="25" key="1">
    <citation type="submission" date="2025-08" db="UniProtKB">
        <authorList>
            <consortium name="RefSeq"/>
        </authorList>
    </citation>
    <scope>IDENTIFICATION</scope>
    <source>
        <tissue evidence="25">Spleen</tissue>
    </source>
</reference>
<evidence type="ECO:0000256" key="14">
    <source>
        <dbReference type="ARBA" id="ARBA00023163"/>
    </source>
</evidence>
<protein>
    <recommendedName>
        <fullName evidence="21">RNA polymerase II subunit B1 CTD phosphatase RPAP2 homolog</fullName>
        <ecNumber evidence="21">3.1.3.16</ecNumber>
    </recommendedName>
</protein>
<dbReference type="InterPro" id="IPR007308">
    <property type="entry name" value="Rtr1/RPAP2_dom"/>
</dbReference>